<dbReference type="InterPro" id="IPR050736">
    <property type="entry name" value="Sensor_HK_Regulatory"/>
</dbReference>
<dbReference type="AlphaFoldDB" id="A0A4P8IDP7"/>
<protein>
    <recommendedName>
        <fullName evidence="2">histidine kinase</fullName>
        <ecNumber evidence="2">2.7.13.3</ecNumber>
    </recommendedName>
</protein>
<dbReference type="SUPFAM" id="SSF55874">
    <property type="entry name" value="ATPase domain of HSP90 chaperone/DNA topoisomerase II/histidine kinase"/>
    <property type="match status" value="1"/>
</dbReference>
<dbReference type="Proteomes" id="UP000298653">
    <property type="component" value="Chromosome"/>
</dbReference>
<evidence type="ECO:0000313" key="9">
    <source>
        <dbReference type="Proteomes" id="UP000298653"/>
    </source>
</evidence>
<dbReference type="Pfam" id="PF00497">
    <property type="entry name" value="SBP_bac_3"/>
    <property type="match status" value="1"/>
</dbReference>
<dbReference type="InterPro" id="IPR003661">
    <property type="entry name" value="HisK_dim/P_dom"/>
</dbReference>
<dbReference type="GO" id="GO:0000155">
    <property type="term" value="F:phosphorelay sensor kinase activity"/>
    <property type="evidence" value="ECO:0007669"/>
    <property type="project" value="InterPro"/>
</dbReference>
<keyword evidence="8" id="KW-0413">Isomerase</keyword>
<keyword evidence="5" id="KW-0902">Two-component regulatory system</keyword>
<evidence type="ECO:0000256" key="6">
    <source>
        <dbReference type="SAM" id="Phobius"/>
    </source>
</evidence>
<dbReference type="Gene3D" id="1.10.287.130">
    <property type="match status" value="1"/>
</dbReference>
<dbReference type="KEGG" id="arf:AR1Y2_2394"/>
<keyword evidence="6" id="KW-0812">Transmembrane</keyword>
<evidence type="ECO:0000256" key="3">
    <source>
        <dbReference type="ARBA" id="ARBA00022679"/>
    </source>
</evidence>
<dbReference type="InterPro" id="IPR005467">
    <property type="entry name" value="His_kinase_dom"/>
</dbReference>
<keyword evidence="4" id="KW-0418">Kinase</keyword>
<evidence type="ECO:0000313" key="8">
    <source>
        <dbReference type="EMBL" id="QCP35848.1"/>
    </source>
</evidence>
<reference evidence="8 9" key="1">
    <citation type="submission" date="2019-05" db="EMBL/GenBank/DDBJ databases">
        <title>Complete genome sequencing of Anaerostipes rhamnosivorans.</title>
        <authorList>
            <person name="Bui T.P.N."/>
            <person name="de Vos W.M."/>
        </authorList>
    </citation>
    <scope>NUCLEOTIDE SEQUENCE [LARGE SCALE GENOMIC DNA]</scope>
    <source>
        <strain evidence="8 9">1y2</strain>
    </source>
</reference>
<feature type="domain" description="Histidine kinase" evidence="7">
    <location>
        <begin position="573"/>
        <end position="703"/>
    </location>
</feature>
<feature type="transmembrane region" description="Helical" evidence="6">
    <location>
        <begin position="523"/>
        <end position="544"/>
    </location>
</feature>
<dbReference type="GO" id="GO:0016853">
    <property type="term" value="F:isomerase activity"/>
    <property type="evidence" value="ECO:0007669"/>
    <property type="project" value="UniProtKB-KW"/>
</dbReference>
<dbReference type="Gene3D" id="3.30.565.10">
    <property type="entry name" value="Histidine kinase-like ATPase, C-terminal domain"/>
    <property type="match status" value="1"/>
</dbReference>
<keyword evidence="6" id="KW-0472">Membrane</keyword>
<name>A0A4P8IDP7_9FIRM</name>
<keyword evidence="9" id="KW-1185">Reference proteome</keyword>
<dbReference type="SMART" id="SM00388">
    <property type="entry name" value="HisKA"/>
    <property type="match status" value="1"/>
</dbReference>
<organism evidence="8 9">
    <name type="scientific">Anaerostipes rhamnosivorans</name>
    <dbReference type="NCBI Taxonomy" id="1229621"/>
    <lineage>
        <taxon>Bacteria</taxon>
        <taxon>Bacillati</taxon>
        <taxon>Bacillota</taxon>
        <taxon>Clostridia</taxon>
        <taxon>Lachnospirales</taxon>
        <taxon>Lachnospiraceae</taxon>
        <taxon>Anaerostipes</taxon>
    </lineage>
</organism>
<dbReference type="InterPro" id="IPR036097">
    <property type="entry name" value="HisK_dim/P_sf"/>
</dbReference>
<sequence length="703" mass="79281">MKKKSRQKLFGRGVVCLAVLLISFLCLGNSLTSAASGKKEKTQSKRVVKVGFLETTGLCEKDEYGNYTGLTVDYLNEIAKYTNWEYEFVPTTGETFMQDMAAGKFEVLGGTYYAKELESLFAYPKYSMGSSRAALLCLKDNNKIKSYELSTLNGKTIGVFDKAEEKIRRLKDYLKINGLNCKLKYYGTKDLSRKGDLYSFLEDKEVDLLMGNELENNKNFRLAASFDAQPYYIVTNTGNKEILDGLNMAMEKILDADPEFGEEHYEKNFKGLKSISSVYLSQEERKYIKKKKTVSVVVVSERHPFYCEVGKEDHHDGIIPDILEKVSEFSGLNYTYMTADTYEEAIELVQNKKADILGCFLDTEKNAKQENFILSSAYIKLNNIVLRNKAVNYPSGGLKAGILAGRSLPDGIKAREVITYTDSKELITALNRGEVDFIYGLASSLEQEMQNHRYANVVPVTGVNNDMGVSFALPSPADIHLLTILNKSINSISEEDKSTILNRNLVSLGSSLSLKDYIYANPIISVGMLSTIVLAVAAGLILVLRSKMRNKLMQSELEKAEAKSRAKSEFLSQMSHEIRTPMNAITGLTDLVRMEEKLPKGVEEKLQKIHASSQYMLALINDILDMSKIENGKMTIETEEFSLAELLDGLHEMMEEQAREKQLDLKFIKEFEHEWVMGDSIRLRQVITNLLSNALRYRSWNCS</sequence>
<gene>
    <name evidence="8" type="ORF">AR1Y2_2394</name>
</gene>
<dbReference type="InterPro" id="IPR001638">
    <property type="entry name" value="Solute-binding_3/MltF_N"/>
</dbReference>
<dbReference type="SUPFAM" id="SSF53850">
    <property type="entry name" value="Periplasmic binding protein-like II"/>
    <property type="match status" value="2"/>
</dbReference>
<accession>A0A4P8IDP7</accession>
<dbReference type="EC" id="2.7.13.3" evidence="2"/>
<dbReference type="EMBL" id="CP040058">
    <property type="protein sequence ID" value="QCP35848.1"/>
    <property type="molecule type" value="Genomic_DNA"/>
</dbReference>
<evidence type="ECO:0000256" key="5">
    <source>
        <dbReference type="ARBA" id="ARBA00023012"/>
    </source>
</evidence>
<dbReference type="PANTHER" id="PTHR43711:SF26">
    <property type="entry name" value="SENSOR HISTIDINE KINASE RCSC"/>
    <property type="match status" value="1"/>
</dbReference>
<comment type="catalytic activity">
    <reaction evidence="1">
        <text>ATP + protein L-histidine = ADP + protein N-phospho-L-histidine.</text>
        <dbReference type="EC" id="2.7.13.3"/>
    </reaction>
</comment>
<dbReference type="CDD" id="cd00082">
    <property type="entry name" value="HisKA"/>
    <property type="match status" value="1"/>
</dbReference>
<dbReference type="Pfam" id="PF00512">
    <property type="entry name" value="HisKA"/>
    <property type="match status" value="1"/>
</dbReference>
<dbReference type="SUPFAM" id="SSF47384">
    <property type="entry name" value="Homodimeric domain of signal transducing histidine kinase"/>
    <property type="match status" value="1"/>
</dbReference>
<evidence type="ECO:0000256" key="1">
    <source>
        <dbReference type="ARBA" id="ARBA00000085"/>
    </source>
</evidence>
<dbReference type="RefSeq" id="WP_243118740.1">
    <property type="nucleotide sequence ID" value="NZ_CP040058.1"/>
</dbReference>
<evidence type="ECO:0000259" key="7">
    <source>
        <dbReference type="PROSITE" id="PS50109"/>
    </source>
</evidence>
<keyword evidence="3" id="KW-0808">Transferase</keyword>
<dbReference type="InterPro" id="IPR036890">
    <property type="entry name" value="HATPase_C_sf"/>
</dbReference>
<evidence type="ECO:0000256" key="4">
    <source>
        <dbReference type="ARBA" id="ARBA00022777"/>
    </source>
</evidence>
<dbReference type="SMART" id="SM00062">
    <property type="entry name" value="PBPb"/>
    <property type="match status" value="1"/>
</dbReference>
<evidence type="ECO:0000256" key="2">
    <source>
        <dbReference type="ARBA" id="ARBA00012438"/>
    </source>
</evidence>
<dbReference type="PANTHER" id="PTHR43711">
    <property type="entry name" value="TWO-COMPONENT HISTIDINE KINASE"/>
    <property type="match status" value="1"/>
</dbReference>
<keyword evidence="6" id="KW-1133">Transmembrane helix</keyword>
<dbReference type="PROSITE" id="PS50109">
    <property type="entry name" value="HIS_KIN"/>
    <property type="match status" value="1"/>
</dbReference>
<dbReference type="Gene3D" id="3.40.190.10">
    <property type="entry name" value="Periplasmic binding protein-like II"/>
    <property type="match status" value="4"/>
</dbReference>
<proteinExistence type="predicted"/>